<protein>
    <submittedName>
        <fullName evidence="1">Uncharacterized protein</fullName>
    </submittedName>
</protein>
<dbReference type="RefSeq" id="WP_219004802.1">
    <property type="nucleotide sequence ID" value="NZ_CP079194.1"/>
</dbReference>
<accession>A0A8F6U0K4</accession>
<dbReference type="EMBL" id="CP079194">
    <property type="protein sequence ID" value="QXT41146.1"/>
    <property type="molecule type" value="Genomic_DNA"/>
</dbReference>
<keyword evidence="2" id="KW-1185">Reference proteome</keyword>
<dbReference type="Proteomes" id="UP000825009">
    <property type="component" value="Chromosome"/>
</dbReference>
<dbReference type="AlphaFoldDB" id="A0A8F6U0K4"/>
<reference evidence="1 2" key="1">
    <citation type="submission" date="2021-07" db="EMBL/GenBank/DDBJ databases">
        <title>A novel Jannaschia species isolated from marine dinoflagellate Ceratoperidinium margalefii.</title>
        <authorList>
            <person name="Jiang Y."/>
            <person name="Li Z."/>
        </authorList>
    </citation>
    <scope>NUCLEOTIDE SEQUENCE [LARGE SCALE GENOMIC DNA]</scope>
    <source>
        <strain evidence="1 2">J12C1-MA-4</strain>
    </source>
</reference>
<name>A0A8F6U0K4_9RHOB</name>
<evidence type="ECO:0000313" key="2">
    <source>
        <dbReference type="Proteomes" id="UP000825009"/>
    </source>
</evidence>
<gene>
    <name evidence="1" type="ORF">KYE46_08045</name>
</gene>
<proteinExistence type="predicted"/>
<organism evidence="1 2">
    <name type="scientific">Gymnodinialimonas ceratoperidinii</name>
    <dbReference type="NCBI Taxonomy" id="2856823"/>
    <lineage>
        <taxon>Bacteria</taxon>
        <taxon>Pseudomonadati</taxon>
        <taxon>Pseudomonadota</taxon>
        <taxon>Alphaproteobacteria</taxon>
        <taxon>Rhodobacterales</taxon>
        <taxon>Paracoccaceae</taxon>
        <taxon>Gymnodinialimonas</taxon>
    </lineage>
</organism>
<dbReference type="KEGG" id="gce:KYE46_08045"/>
<evidence type="ECO:0000313" key="1">
    <source>
        <dbReference type="EMBL" id="QXT41146.1"/>
    </source>
</evidence>
<sequence length="159" mass="17940">MTIRLLSLSVMSGRIGYAVFDGDVLVDWANSRKAARSEDSVKEVLGKWLEDLAPHAVVTEALTPQSKKRGRTLLLLDAIENLLAEKGILQVRVIRERPHRTKYVEAEHLIARFPILEPWRPERPHFYDNEPNSVAIFEAVALATQILRDPMRHLAGALG</sequence>